<dbReference type="AlphaFoldDB" id="A0A371GAG5"/>
<dbReference type="EMBL" id="QJKJ01006209">
    <property type="protein sequence ID" value="RDX87526.1"/>
    <property type="molecule type" value="Genomic_DNA"/>
</dbReference>
<sequence length="120" mass="13678">MEVALLKENVLESNEATMDRFLHKMNQDIHDMVELSIGKGHIALHCPNKRSMVLKEDEIVDSACSKFESLSISESNASYEYSPVEEGDLFVVKRQKVILKPLSPKEVNEDQAKMKLRSEK</sequence>
<protein>
    <submittedName>
        <fullName evidence="1">Uncharacterized protein</fullName>
    </submittedName>
</protein>
<evidence type="ECO:0000313" key="1">
    <source>
        <dbReference type="EMBL" id="RDX87526.1"/>
    </source>
</evidence>
<accession>A0A371GAG5</accession>
<dbReference type="OrthoDB" id="1731207at2759"/>
<gene>
    <name evidence="1" type="ORF">CR513_30991</name>
</gene>
<keyword evidence="2" id="KW-1185">Reference proteome</keyword>
<name>A0A371GAG5_MUCPR</name>
<dbReference type="Proteomes" id="UP000257109">
    <property type="component" value="Unassembled WGS sequence"/>
</dbReference>
<evidence type="ECO:0000313" key="2">
    <source>
        <dbReference type="Proteomes" id="UP000257109"/>
    </source>
</evidence>
<feature type="non-terminal residue" evidence="1">
    <location>
        <position position="1"/>
    </location>
</feature>
<comment type="caution">
    <text evidence="1">The sequence shown here is derived from an EMBL/GenBank/DDBJ whole genome shotgun (WGS) entry which is preliminary data.</text>
</comment>
<reference evidence="1" key="1">
    <citation type="submission" date="2018-05" db="EMBL/GenBank/DDBJ databases">
        <title>Draft genome of Mucuna pruriens seed.</title>
        <authorList>
            <person name="Nnadi N.E."/>
            <person name="Vos R."/>
            <person name="Hasami M.H."/>
            <person name="Devisetty U.K."/>
            <person name="Aguiy J.C."/>
        </authorList>
    </citation>
    <scope>NUCLEOTIDE SEQUENCE [LARGE SCALE GENOMIC DNA]</scope>
    <source>
        <strain evidence="1">JCA_2017</strain>
    </source>
</reference>
<proteinExistence type="predicted"/>
<organism evidence="1 2">
    <name type="scientific">Mucuna pruriens</name>
    <name type="common">Velvet bean</name>
    <name type="synonym">Dolichos pruriens</name>
    <dbReference type="NCBI Taxonomy" id="157652"/>
    <lineage>
        <taxon>Eukaryota</taxon>
        <taxon>Viridiplantae</taxon>
        <taxon>Streptophyta</taxon>
        <taxon>Embryophyta</taxon>
        <taxon>Tracheophyta</taxon>
        <taxon>Spermatophyta</taxon>
        <taxon>Magnoliopsida</taxon>
        <taxon>eudicotyledons</taxon>
        <taxon>Gunneridae</taxon>
        <taxon>Pentapetalae</taxon>
        <taxon>rosids</taxon>
        <taxon>fabids</taxon>
        <taxon>Fabales</taxon>
        <taxon>Fabaceae</taxon>
        <taxon>Papilionoideae</taxon>
        <taxon>50 kb inversion clade</taxon>
        <taxon>NPAAA clade</taxon>
        <taxon>indigoferoid/millettioid clade</taxon>
        <taxon>Phaseoleae</taxon>
        <taxon>Mucuna</taxon>
    </lineage>
</organism>